<dbReference type="EMBL" id="AGVE01000046">
    <property type="protein sequence ID" value="EHI12295.1"/>
    <property type="molecule type" value="Genomic_DNA"/>
</dbReference>
<accession>G7CHI5</accession>
<organism evidence="1 2">
    <name type="scientific">Mycolicibacterium thermoresistibile (strain ATCC 19527 / DSM 44167 / CIP 105390 / JCM 6362 / NCTC 10409 / 316)</name>
    <name type="common">Mycobacterium thermoresistibile</name>
    <dbReference type="NCBI Taxonomy" id="1078020"/>
    <lineage>
        <taxon>Bacteria</taxon>
        <taxon>Bacillati</taxon>
        <taxon>Actinomycetota</taxon>
        <taxon>Actinomycetes</taxon>
        <taxon>Mycobacteriales</taxon>
        <taxon>Mycobacteriaceae</taxon>
        <taxon>Mycolicibacterium</taxon>
    </lineage>
</organism>
<reference evidence="1 2" key="1">
    <citation type="submission" date="2011-11" db="EMBL/GenBank/DDBJ databases">
        <authorList>
            <consortium name="Tuberculosis Structural Genomics Consortium"/>
            <person name="Ioerger T.R."/>
        </authorList>
    </citation>
    <scope>NUCLEOTIDE SEQUENCE [LARGE SCALE GENOMIC DNA]</scope>
    <source>
        <strain evidence="2">ATCC 19527 / DSM 44167 / CIP 105390 / JCM 6362 / NCTC 10409 / 316</strain>
    </source>
</reference>
<sequence>MPEHLGYGEAGLFGGAGATAFLQPWDQTRTDADSDGQCE</sequence>
<keyword evidence="2" id="KW-1185">Reference proteome</keyword>
<name>G7CHI5_MYCT3</name>
<evidence type="ECO:0000313" key="2">
    <source>
        <dbReference type="Proteomes" id="UP000004915"/>
    </source>
</evidence>
<gene>
    <name evidence="1" type="ORF">KEK_15388</name>
</gene>
<protein>
    <submittedName>
        <fullName evidence="1">Uncharacterized protein</fullName>
    </submittedName>
</protein>
<comment type="caution">
    <text evidence="1">The sequence shown here is derived from an EMBL/GenBank/DDBJ whole genome shotgun (WGS) entry which is preliminary data.</text>
</comment>
<proteinExistence type="predicted"/>
<dbReference type="AlphaFoldDB" id="G7CHI5"/>
<evidence type="ECO:0000313" key="1">
    <source>
        <dbReference type="EMBL" id="EHI12295.1"/>
    </source>
</evidence>
<dbReference type="Proteomes" id="UP000004915">
    <property type="component" value="Unassembled WGS sequence"/>
</dbReference>